<keyword evidence="2" id="KW-0548">Nucleotidyltransferase</keyword>
<comment type="caution">
    <text evidence="9">The sequence shown here is derived from an EMBL/GenBank/DDBJ whole genome shotgun (WGS) entry which is preliminary data.</text>
</comment>
<keyword evidence="1" id="KW-0808">Transferase</keyword>
<evidence type="ECO:0000259" key="8">
    <source>
        <dbReference type="PROSITE" id="PS51459"/>
    </source>
</evidence>
<comment type="catalytic activity">
    <reaction evidence="7">
        <text>L-tyrosyl-[protein] + ATP = O-(5'-adenylyl)-L-tyrosyl-[protein] + diphosphate</text>
        <dbReference type="Rhea" id="RHEA:54288"/>
        <dbReference type="Rhea" id="RHEA-COMP:10136"/>
        <dbReference type="Rhea" id="RHEA-COMP:13846"/>
        <dbReference type="ChEBI" id="CHEBI:30616"/>
        <dbReference type="ChEBI" id="CHEBI:33019"/>
        <dbReference type="ChEBI" id="CHEBI:46858"/>
        <dbReference type="ChEBI" id="CHEBI:83624"/>
        <dbReference type="EC" id="2.7.7.108"/>
    </reaction>
</comment>
<protein>
    <recommendedName>
        <fullName evidence="5">protein adenylyltransferase</fullName>
        <ecNumber evidence="5">2.7.7.108</ecNumber>
    </recommendedName>
</protein>
<keyword evidence="10" id="KW-1185">Reference proteome</keyword>
<evidence type="ECO:0000256" key="4">
    <source>
        <dbReference type="ARBA" id="ARBA00022840"/>
    </source>
</evidence>
<keyword evidence="3" id="KW-0547">Nucleotide-binding</keyword>
<dbReference type="InterPro" id="IPR036597">
    <property type="entry name" value="Fido-like_dom_sf"/>
</dbReference>
<dbReference type="SUPFAM" id="SSF140931">
    <property type="entry name" value="Fic-like"/>
    <property type="match status" value="1"/>
</dbReference>
<dbReference type="Gene3D" id="1.10.3290.10">
    <property type="entry name" value="Fido-like domain"/>
    <property type="match status" value="1"/>
</dbReference>
<feature type="domain" description="Fido" evidence="8">
    <location>
        <begin position="117"/>
        <end position="253"/>
    </location>
</feature>
<dbReference type="EMBL" id="VIGV01000009">
    <property type="protein sequence ID" value="TWS22444.1"/>
    <property type="molecule type" value="Genomic_DNA"/>
</dbReference>
<dbReference type="Pfam" id="PF02661">
    <property type="entry name" value="Fic"/>
    <property type="match status" value="1"/>
</dbReference>
<dbReference type="Proteomes" id="UP000319792">
    <property type="component" value="Unassembled WGS sequence"/>
</dbReference>
<dbReference type="GO" id="GO:0070733">
    <property type="term" value="F:AMPylase activity"/>
    <property type="evidence" value="ECO:0007669"/>
    <property type="project" value="UniProtKB-EC"/>
</dbReference>
<organism evidence="9 10">
    <name type="scientific">Tsukamurella sputi</name>
    <dbReference type="NCBI Taxonomy" id="2591848"/>
    <lineage>
        <taxon>Bacteria</taxon>
        <taxon>Bacillati</taxon>
        <taxon>Actinomycetota</taxon>
        <taxon>Actinomycetes</taxon>
        <taxon>Mycobacteriales</taxon>
        <taxon>Tsukamurellaceae</taxon>
        <taxon>Tsukamurella</taxon>
    </lineage>
</organism>
<evidence type="ECO:0000256" key="5">
    <source>
        <dbReference type="ARBA" id="ARBA00034531"/>
    </source>
</evidence>
<name>A0A5C5RIH8_9ACTN</name>
<evidence type="ECO:0000256" key="1">
    <source>
        <dbReference type="ARBA" id="ARBA00022679"/>
    </source>
</evidence>
<dbReference type="OrthoDB" id="9813719at2"/>
<dbReference type="GO" id="GO:0051302">
    <property type="term" value="P:regulation of cell division"/>
    <property type="evidence" value="ECO:0007669"/>
    <property type="project" value="TreeGrafter"/>
</dbReference>
<dbReference type="InterPro" id="IPR003812">
    <property type="entry name" value="Fido"/>
</dbReference>
<reference evidence="9 10" key="1">
    <citation type="submission" date="2019-06" db="EMBL/GenBank/DDBJ databases">
        <authorList>
            <person name="Teng J.L.L."/>
            <person name="Lee H.H."/>
            <person name="Lau S.K.P."/>
            <person name="Woo P.C.Y."/>
        </authorList>
    </citation>
    <scope>NUCLEOTIDE SEQUENCE [LARGE SCALE GENOMIC DNA]</scope>
    <source>
        <strain evidence="9 10">HKU70</strain>
    </source>
</reference>
<dbReference type="PANTHER" id="PTHR39560">
    <property type="entry name" value="PROTEIN ADENYLYLTRANSFERASE FIC-RELATED"/>
    <property type="match status" value="1"/>
</dbReference>
<reference evidence="9 10" key="2">
    <citation type="submission" date="2019-08" db="EMBL/GenBank/DDBJ databases">
        <title>Tsukamurella conjunctivitidis sp. nov., Tsukamurella assacharolytica sp. nov. and Tsukamurella sputae sp. nov. isolated from patients with conjunctivitis, bacteraemia (lymphoma) and respiratory infection (sputum) in Hong Kong.</title>
        <authorList>
            <person name="Fok K.M.N."/>
            <person name="Fong J.Y.H."/>
        </authorList>
    </citation>
    <scope>NUCLEOTIDE SEQUENCE [LARGE SCALE GENOMIC DNA]</scope>
    <source>
        <strain evidence="9 10">HKU70</strain>
    </source>
</reference>
<dbReference type="AlphaFoldDB" id="A0A5C5RIH8"/>
<keyword evidence="4" id="KW-0067">ATP-binding</keyword>
<evidence type="ECO:0000256" key="7">
    <source>
        <dbReference type="ARBA" id="ARBA00048696"/>
    </source>
</evidence>
<dbReference type="RefSeq" id="WP_146437169.1">
    <property type="nucleotide sequence ID" value="NZ_VIGV01000009.1"/>
</dbReference>
<evidence type="ECO:0000256" key="2">
    <source>
        <dbReference type="ARBA" id="ARBA00022695"/>
    </source>
</evidence>
<dbReference type="EC" id="2.7.7.108" evidence="5"/>
<dbReference type="PANTHER" id="PTHR39560:SF1">
    <property type="entry name" value="PROTEIN ADENYLYLTRANSFERASE FIC-RELATED"/>
    <property type="match status" value="1"/>
</dbReference>
<evidence type="ECO:0000256" key="3">
    <source>
        <dbReference type="ARBA" id="ARBA00022741"/>
    </source>
</evidence>
<evidence type="ECO:0000313" key="10">
    <source>
        <dbReference type="Proteomes" id="UP000319792"/>
    </source>
</evidence>
<proteinExistence type="predicted"/>
<sequence length="266" mass="29582">MDRGTVVRGAIANSVLEGWAPTPLDAERLIALAADSVTLDEYVAAAIDRALAGAEIGPPDCIEVPLDFPDTFYPGTRTLLNRFGIRNAGALQQLEFEIGTARQFGIEAGHIDVPATFNGVHLIGIHRALFGDVYPWAGVYRRYDMDLRHQTFRAAWIERYLDDAAAILHKPVDHMSRRGYAHHLAEAYAYLNCAHPFREGNGRASKTLLQLLAARHGYRLDFASVTKKQWDSASRRSAPDYGHYRPDAHALFRVFGTITQPIGQSR</sequence>
<dbReference type="GO" id="GO:0005524">
    <property type="term" value="F:ATP binding"/>
    <property type="evidence" value="ECO:0007669"/>
    <property type="project" value="UniProtKB-KW"/>
</dbReference>
<evidence type="ECO:0000313" key="9">
    <source>
        <dbReference type="EMBL" id="TWS22444.1"/>
    </source>
</evidence>
<accession>A0A5C5RIH8</accession>
<dbReference type="PROSITE" id="PS51459">
    <property type="entry name" value="FIDO"/>
    <property type="match status" value="1"/>
</dbReference>
<gene>
    <name evidence="9" type="ORF">FK268_19730</name>
</gene>
<comment type="catalytic activity">
    <reaction evidence="6">
        <text>L-threonyl-[protein] + ATP = 3-O-(5'-adenylyl)-L-threonyl-[protein] + diphosphate</text>
        <dbReference type="Rhea" id="RHEA:54292"/>
        <dbReference type="Rhea" id="RHEA-COMP:11060"/>
        <dbReference type="Rhea" id="RHEA-COMP:13847"/>
        <dbReference type="ChEBI" id="CHEBI:30013"/>
        <dbReference type="ChEBI" id="CHEBI:30616"/>
        <dbReference type="ChEBI" id="CHEBI:33019"/>
        <dbReference type="ChEBI" id="CHEBI:138113"/>
        <dbReference type="EC" id="2.7.7.108"/>
    </reaction>
</comment>
<evidence type="ECO:0000256" key="6">
    <source>
        <dbReference type="ARBA" id="ARBA00047939"/>
    </source>
</evidence>